<feature type="compositionally biased region" description="Polar residues" evidence="1">
    <location>
        <begin position="466"/>
        <end position="484"/>
    </location>
</feature>
<gene>
    <name evidence="3" type="ordered locus">Snov_2145</name>
</gene>
<name>D7A183_ANCN5</name>
<feature type="compositionally biased region" description="Polar residues" evidence="1">
    <location>
        <begin position="160"/>
        <end position="178"/>
    </location>
</feature>
<keyword evidence="4" id="KW-1185">Reference proteome</keyword>
<sequence>MRFRTPLALASGLVVAGTLVAGAWPSMTTRNANVRGGPGTAYGVLGTLPAGSPLDVVSCTGNWCETQYGYISAGLLGQGAAGYGAAPGYAPAYAGTGTSYGQPYNAAAAAAIARAPAYTAPAASVPVAGASALGYGAAPATATAVRSAAGPHDPTEDHPGSNTTMAGPRTTIGQTNVRSGPGVDYPVTKTLPDFTKVEVTNCANAWCQTNEGYISIYLLSRGPVQQVLTSEAQPRVPGSQTRDSIAWNAATQAAMGYGAPGSGVQGGYAAGGVAGAYAPVGAPRLPAANYARPLPQLAGTYAPAARGYAPTTAGAYGAGGGAVTTANANVRGGPGMNYGVLGTLPAGSPVSVVACTGSWCQTQYGYISARLLSQGGAGYAGNVPGYAPAYAGTGTNYRQPYNAAAAIPRAPAYAAPATAPVAPRAAPVVNVPVAGAAALGYGAAPATATAVRSAAGPHDPTEDHPGSNTTMAGPRTTIGQTNVRSGPGVDYPVTKTLPDFTKVEVTNCANAWCQTNEGYISIYLLSRGPVQQVLTSEAQPRVPGSQTRDSIAWNAATQAAMGYGAPGSGVQGGYAAGYTPGSTPAAGYARPVPQVAGAAALGYPTAGRAYAPSAGAAYGAAGTATTTANVNVRGGPGVAYGVLGTLPAGSPVNIVSCTGSWCQTQYGYVSARHVSQGAFAGTVLGQAGALPGAAPAYAGSGTNYRRTQSVPAARNYPLGNNMGIVPISPSQAPRYLGAPGAALDSAGGAYTATTLSNLNVRSGPGTSYEVLGTLPAGSPVDVVGCSGSWCQTQFGYVSARHLNGAGTDAGTLLARPAVVSGGDYSNAAYVDPALVATAPAYAAYPAEAYPQSDYVATAASLPVVETLGGIDSNWGGYGRGLGWTNWRTSWGPGYWGPGLHGRNIPSNWGARPSYWGGRTTFWNVHPGYRTRAYRGDRRGNYYWSRRGEGRLPQAASWYYGLGPRWQGPYAEGPEYAGRPVVWQPRAGIW</sequence>
<feature type="region of interest" description="Disordered" evidence="1">
    <location>
        <begin position="146"/>
        <end position="184"/>
    </location>
</feature>
<organism evidence="3 4">
    <name type="scientific">Ancylobacter novellus (strain ATCC 8093 / DSM 506 / JCM 20403 / CCM 1077 / IAM 12100 / NBRC 12443 / NCIMB 10456)</name>
    <name type="common">Starkeya novella</name>
    <dbReference type="NCBI Taxonomy" id="639283"/>
    <lineage>
        <taxon>Bacteria</taxon>
        <taxon>Pseudomonadati</taxon>
        <taxon>Pseudomonadota</taxon>
        <taxon>Alphaproteobacteria</taxon>
        <taxon>Hyphomicrobiales</taxon>
        <taxon>Xanthobacteraceae</taxon>
        <taxon>Ancylobacter</taxon>
    </lineage>
</organism>
<dbReference type="eggNOG" id="COG4991">
    <property type="taxonomic scope" value="Bacteria"/>
</dbReference>
<evidence type="ECO:0000313" key="3">
    <source>
        <dbReference type="EMBL" id="ADH89441.1"/>
    </source>
</evidence>
<feature type="region of interest" description="Disordered" evidence="1">
    <location>
        <begin position="452"/>
        <end position="490"/>
    </location>
</feature>
<reference evidence="3 4" key="1">
    <citation type="journal article" date="2012" name="Stand. Genomic Sci.">
        <title>Complete genome sequence of the facultatively chemolithoautotrophic and methylotrophic alpha Proteobacterium Starkeya novella type strain (ATCC 8093(T)).</title>
        <authorList>
            <person name="Kappler U."/>
            <person name="Davenport K."/>
            <person name="Beatson S."/>
            <person name="Lucas S."/>
            <person name="Lapidus A."/>
            <person name="Copeland A."/>
            <person name="Berry K.W."/>
            <person name="Glavina Del Rio T."/>
            <person name="Hammon N."/>
            <person name="Dalin E."/>
            <person name="Tice H."/>
            <person name="Pitluck S."/>
            <person name="Richardson P."/>
            <person name="Bruce D."/>
            <person name="Goodwin L.A."/>
            <person name="Han C."/>
            <person name="Tapia R."/>
            <person name="Detter J.C."/>
            <person name="Chang Y.J."/>
            <person name="Jeffries C.D."/>
            <person name="Land M."/>
            <person name="Hauser L."/>
            <person name="Kyrpides N.C."/>
            <person name="Goker M."/>
            <person name="Ivanova N."/>
            <person name="Klenk H.P."/>
            <person name="Woyke T."/>
        </authorList>
    </citation>
    <scope>NUCLEOTIDE SEQUENCE [LARGE SCALE GENOMIC DNA]</scope>
    <source>
        <strain evidence="4">ATCC 8093 / DSM 506 / JCM 20403 / CCM 1077 / IAM 12100 / NBRC 12443 / NCIMB 10456</strain>
    </source>
</reference>
<dbReference type="OrthoDB" id="8074373at2"/>
<dbReference type="SMART" id="SM00287">
    <property type="entry name" value="SH3b"/>
    <property type="match status" value="6"/>
</dbReference>
<dbReference type="KEGG" id="sno:Snov_2145"/>
<evidence type="ECO:0000313" key="4">
    <source>
        <dbReference type="Proteomes" id="UP000006633"/>
    </source>
</evidence>
<dbReference type="PANTHER" id="PTHR34408">
    <property type="entry name" value="FAMILY PROTEIN, PUTATIVE-RELATED"/>
    <property type="match status" value="1"/>
</dbReference>
<dbReference type="InterPro" id="IPR052354">
    <property type="entry name" value="Cell_Wall_Dynamics_Protein"/>
</dbReference>
<dbReference type="EMBL" id="CP002026">
    <property type="protein sequence ID" value="ADH89441.1"/>
    <property type="molecule type" value="Genomic_DNA"/>
</dbReference>
<protein>
    <submittedName>
        <fullName evidence="3">SH3 type 3 domain protein</fullName>
    </submittedName>
</protein>
<dbReference type="AlphaFoldDB" id="D7A183"/>
<dbReference type="InterPro" id="IPR003646">
    <property type="entry name" value="SH3-like_bac-type"/>
</dbReference>
<dbReference type="RefSeq" id="WP_013166945.1">
    <property type="nucleotide sequence ID" value="NC_014217.1"/>
</dbReference>
<evidence type="ECO:0000256" key="1">
    <source>
        <dbReference type="SAM" id="MobiDB-lite"/>
    </source>
</evidence>
<feature type="domain" description="SH3b" evidence="2">
    <location>
        <begin position="747"/>
        <end position="828"/>
    </location>
</feature>
<evidence type="ECO:0000259" key="2">
    <source>
        <dbReference type="PROSITE" id="PS51781"/>
    </source>
</evidence>
<dbReference type="Proteomes" id="UP000006633">
    <property type="component" value="Chromosome"/>
</dbReference>
<dbReference type="PROSITE" id="PS51781">
    <property type="entry name" value="SH3B"/>
    <property type="match status" value="1"/>
</dbReference>
<dbReference type="PANTHER" id="PTHR34408:SF1">
    <property type="entry name" value="GLYCOSYL HYDROLASE FAMILY 19 DOMAIN-CONTAINING PROTEIN HI_1415"/>
    <property type="match status" value="1"/>
</dbReference>
<dbReference type="HOGENOM" id="CLU_301857_0_0_5"/>
<dbReference type="Gene3D" id="2.30.30.40">
    <property type="entry name" value="SH3 Domains"/>
    <property type="match status" value="6"/>
</dbReference>
<dbReference type="STRING" id="639283.Snov_2145"/>
<dbReference type="Pfam" id="PF08239">
    <property type="entry name" value="SH3_3"/>
    <property type="match status" value="6"/>
</dbReference>
<accession>D7A183</accession>
<proteinExistence type="predicted"/>